<proteinExistence type="predicted"/>
<dbReference type="Gene3D" id="3.10.180.10">
    <property type="entry name" value="2,3-Dihydroxybiphenyl 1,2-Dioxygenase, domain 1"/>
    <property type="match status" value="1"/>
</dbReference>
<keyword evidence="3" id="KW-1185">Reference proteome</keyword>
<reference evidence="2 3" key="1">
    <citation type="submission" date="2022-04" db="EMBL/GenBank/DDBJ databases">
        <authorList>
            <person name="Ye Y.-Q."/>
            <person name="Du Z.-J."/>
        </authorList>
    </citation>
    <scope>NUCLEOTIDE SEQUENCE [LARGE SCALE GENOMIC DNA]</scope>
    <source>
        <strain evidence="2 3">A6E488</strain>
    </source>
</reference>
<dbReference type="PANTHER" id="PTHR40265">
    <property type="entry name" value="BLL2707 PROTEIN"/>
    <property type="match status" value="1"/>
</dbReference>
<evidence type="ECO:0000259" key="1">
    <source>
        <dbReference type="Pfam" id="PF13468"/>
    </source>
</evidence>
<accession>A0AAW5R239</accession>
<comment type="caution">
    <text evidence="2">The sequence shown here is derived from an EMBL/GenBank/DDBJ whole genome shotgun (WGS) entry which is preliminary data.</text>
</comment>
<dbReference type="AlphaFoldDB" id="A0AAW5R239"/>
<evidence type="ECO:0000313" key="2">
    <source>
        <dbReference type="EMBL" id="MCT8974346.1"/>
    </source>
</evidence>
<organism evidence="2 3">
    <name type="scientific">Microbaculum marinisediminis</name>
    <dbReference type="NCBI Taxonomy" id="2931392"/>
    <lineage>
        <taxon>Bacteria</taxon>
        <taxon>Pseudomonadati</taxon>
        <taxon>Pseudomonadota</taxon>
        <taxon>Alphaproteobacteria</taxon>
        <taxon>Hyphomicrobiales</taxon>
        <taxon>Tepidamorphaceae</taxon>
        <taxon>Microbaculum</taxon>
    </lineage>
</organism>
<feature type="domain" description="Glyoxalase-like" evidence="1">
    <location>
        <begin position="5"/>
        <end position="191"/>
    </location>
</feature>
<name>A0AAW5R239_9HYPH</name>
<sequence length="291" mass="31834">MARGIDHLVLAVHGLDRARAVYERLGFTVTPKAQHPFGTENHLVQLDGCFLELLGIIDPDLFPVPEPGQFSFPRFNFRFLEQFEGMSMLVLDSSDAAGDAKAFAEAGIQAYVPFAFGRDAKLPDGSLARVGFTLAFASDPSAPEAAFFTCQQRAPEHFWKPDYQRHANTAKTVLEVVMVADTPADHHMFYEAFVGTREVRATSMGLTVETARGRIRIETPAAVAATWGDAVPVADYRSPRFAAYVIGVERLEAAADCLERAGIPFERRGDRLIVPASETLGAAIAFEAVRT</sequence>
<gene>
    <name evidence="2" type="ORF">MUB46_20965</name>
</gene>
<evidence type="ECO:0000313" key="3">
    <source>
        <dbReference type="Proteomes" id="UP001320898"/>
    </source>
</evidence>
<dbReference type="PANTHER" id="PTHR40265:SF1">
    <property type="entry name" value="GLYOXALASE-LIKE DOMAIN-CONTAINING PROTEIN"/>
    <property type="match status" value="1"/>
</dbReference>
<dbReference type="Pfam" id="PF13468">
    <property type="entry name" value="Glyoxalase_3"/>
    <property type="match status" value="1"/>
</dbReference>
<dbReference type="EMBL" id="JALIDZ010000012">
    <property type="protein sequence ID" value="MCT8974346.1"/>
    <property type="molecule type" value="Genomic_DNA"/>
</dbReference>
<dbReference type="SUPFAM" id="SSF54593">
    <property type="entry name" value="Glyoxalase/Bleomycin resistance protein/Dihydroxybiphenyl dioxygenase"/>
    <property type="match status" value="1"/>
</dbReference>
<dbReference type="RefSeq" id="WP_261617933.1">
    <property type="nucleotide sequence ID" value="NZ_JALIDZ010000012.1"/>
</dbReference>
<protein>
    <submittedName>
        <fullName evidence="2">VOC family protein</fullName>
    </submittedName>
</protein>
<dbReference type="InterPro" id="IPR025870">
    <property type="entry name" value="Glyoxalase-like_dom"/>
</dbReference>
<dbReference type="InterPro" id="IPR029068">
    <property type="entry name" value="Glyas_Bleomycin-R_OHBP_Dase"/>
</dbReference>
<dbReference type="Proteomes" id="UP001320898">
    <property type="component" value="Unassembled WGS sequence"/>
</dbReference>